<evidence type="ECO:0000313" key="3">
    <source>
        <dbReference type="Proteomes" id="UP000032439"/>
    </source>
</evidence>
<dbReference type="Proteomes" id="UP000032439">
    <property type="component" value="Unassembled WGS sequence"/>
</dbReference>
<dbReference type="AlphaFoldDB" id="A0A0D7DYI0"/>
<dbReference type="EMBL" id="JXXD01000231">
    <property type="protein sequence ID" value="KIZ33658.1"/>
    <property type="molecule type" value="Genomic_DNA"/>
</dbReference>
<comment type="caution">
    <text evidence="2">The sequence shown here is derived from an EMBL/GenBank/DDBJ whole genome shotgun (WGS) entry which is preliminary data.</text>
</comment>
<feature type="transmembrane region" description="Helical" evidence="1">
    <location>
        <begin position="21"/>
        <end position="40"/>
    </location>
</feature>
<accession>A0A0D7DYI0</accession>
<dbReference type="RefSeq" id="WP_044316065.1">
    <property type="nucleotide sequence ID" value="NZ_JAIVLU010000011.1"/>
</dbReference>
<keyword evidence="1" id="KW-0812">Transmembrane</keyword>
<keyword evidence="1" id="KW-0472">Membrane</keyword>
<dbReference type="Pfam" id="PF04612">
    <property type="entry name" value="T2SSM"/>
    <property type="match status" value="1"/>
</dbReference>
<sequence>MNNAMQSLRQRWQTLAPREQWLSVLVGASLLGMLYLLLVAEPLAGRIAHQDSQLRLAEARQLEANNALLELQAKLAADPNRPYRDALDVARTNREQILRNIDEETRSLVSPARMKALLQDLLRRQPQLQMVALQSFSSPLELPASATDAAKDAPPAAVSFYRHGLRLTLQGGYFDLLDYLQAVQNSGWRLHWDSLDYHIDEAGPDQARITLELHTLSREAGWVGV</sequence>
<reference evidence="2 3" key="1">
    <citation type="submission" date="2014-11" db="EMBL/GenBank/DDBJ databases">
        <title>Genomics and ecophysiology of heterotrophic nitrogen fixing bacteria isolated from estuarine surface water.</title>
        <authorList>
            <person name="Bentzon-Tilia M."/>
            <person name="Severin I."/>
            <person name="Hansen L.H."/>
            <person name="Riemann L."/>
        </authorList>
    </citation>
    <scope>NUCLEOTIDE SEQUENCE [LARGE SCALE GENOMIC DNA]</scope>
    <source>
        <strain evidence="2 3">BAL361</strain>
    </source>
</reference>
<dbReference type="PATRIC" id="fig|316.110.peg.2188"/>
<evidence type="ECO:0000313" key="2">
    <source>
        <dbReference type="EMBL" id="KIZ33658.1"/>
    </source>
</evidence>
<organism evidence="2 3">
    <name type="scientific">Stutzerimonas stutzeri</name>
    <name type="common">Pseudomonas stutzeri</name>
    <dbReference type="NCBI Taxonomy" id="316"/>
    <lineage>
        <taxon>Bacteria</taxon>
        <taxon>Pseudomonadati</taxon>
        <taxon>Pseudomonadota</taxon>
        <taxon>Gammaproteobacteria</taxon>
        <taxon>Pseudomonadales</taxon>
        <taxon>Pseudomonadaceae</taxon>
        <taxon>Stutzerimonas</taxon>
    </lineage>
</organism>
<keyword evidence="1" id="KW-1133">Transmembrane helix</keyword>
<dbReference type="GO" id="GO:0015628">
    <property type="term" value="P:protein secretion by the type II secretion system"/>
    <property type="evidence" value="ECO:0007669"/>
    <property type="project" value="InterPro"/>
</dbReference>
<protein>
    <submittedName>
        <fullName evidence="2">MSHA biogenesis protein MshJ</fullName>
    </submittedName>
</protein>
<dbReference type="InterPro" id="IPR007690">
    <property type="entry name" value="T2SS_GspM"/>
</dbReference>
<proteinExistence type="predicted"/>
<dbReference type="GO" id="GO:0015627">
    <property type="term" value="C:type II protein secretion system complex"/>
    <property type="evidence" value="ECO:0007669"/>
    <property type="project" value="InterPro"/>
</dbReference>
<evidence type="ECO:0000256" key="1">
    <source>
        <dbReference type="SAM" id="Phobius"/>
    </source>
</evidence>
<name>A0A0D7DYI0_STUST</name>
<gene>
    <name evidence="2" type="ORF">LO50_19490</name>
</gene>